<proteinExistence type="predicted"/>
<keyword evidence="1" id="KW-0472">Membrane</keyword>
<organism evidence="2 3">
    <name type="scientific">Mumia zhuanghuii</name>
    <dbReference type="NCBI Taxonomy" id="2585211"/>
    <lineage>
        <taxon>Bacteria</taxon>
        <taxon>Bacillati</taxon>
        <taxon>Actinomycetota</taxon>
        <taxon>Actinomycetes</taxon>
        <taxon>Propionibacteriales</taxon>
        <taxon>Nocardioidaceae</taxon>
        <taxon>Mumia</taxon>
    </lineage>
</organism>
<evidence type="ECO:0000256" key="1">
    <source>
        <dbReference type="SAM" id="Phobius"/>
    </source>
</evidence>
<dbReference type="AlphaFoldDB" id="A0A5Q6RZR2"/>
<gene>
    <name evidence="2" type="ORF">FE697_008205</name>
</gene>
<reference evidence="2 3" key="1">
    <citation type="submission" date="2019-09" db="EMBL/GenBank/DDBJ databases">
        <title>Mumia zhuanghuii sp. nov. isolated from the intestinal contents of plateau pika (Ochotona curzoniae) in the Qinghai-Tibet plateau of China.</title>
        <authorList>
            <person name="Tian Z."/>
        </authorList>
    </citation>
    <scope>NUCLEOTIDE SEQUENCE [LARGE SCALE GENOMIC DNA]</scope>
    <source>
        <strain evidence="3">350</strain>
    </source>
</reference>
<sequence length="217" mass="24061">MREPTFTDQVSAWSELTGTVFSFLVLLIALATWRTARQALRASRDANIQTKRDSIEQTRPYVYAEVVPSLAGSPNWDVRVVNVGKSAALDLRLDYSDWPERPDDIAQSVRTFFTTARTLAPGSSIRAMWRLESGPDSQFDDGTVAAGLGKNGRITVAYRSSDLEAPHYSDDFHVMVEDSGLWPIPEAGPSGHRLSGDKLAFYRLGQSIARAIGEQRR</sequence>
<name>A0A5Q6RZR2_9ACTN</name>
<dbReference type="EMBL" id="VDFQ02000002">
    <property type="protein sequence ID" value="KAA1423570.1"/>
    <property type="molecule type" value="Genomic_DNA"/>
</dbReference>
<dbReference type="Proteomes" id="UP000307768">
    <property type="component" value="Unassembled WGS sequence"/>
</dbReference>
<accession>A0A5Q6RZR2</accession>
<dbReference type="OrthoDB" id="5113443at2"/>
<keyword evidence="1" id="KW-0812">Transmembrane</keyword>
<dbReference type="RefSeq" id="WP_149769090.1">
    <property type="nucleotide sequence ID" value="NZ_VDFQ02000002.1"/>
</dbReference>
<keyword evidence="1" id="KW-1133">Transmembrane helix</keyword>
<protein>
    <submittedName>
        <fullName evidence="2">Uncharacterized protein</fullName>
    </submittedName>
</protein>
<evidence type="ECO:0000313" key="3">
    <source>
        <dbReference type="Proteomes" id="UP000307768"/>
    </source>
</evidence>
<evidence type="ECO:0000313" key="2">
    <source>
        <dbReference type="EMBL" id="KAA1423570.1"/>
    </source>
</evidence>
<feature type="transmembrane region" description="Helical" evidence="1">
    <location>
        <begin position="12"/>
        <end position="33"/>
    </location>
</feature>
<comment type="caution">
    <text evidence="2">The sequence shown here is derived from an EMBL/GenBank/DDBJ whole genome shotgun (WGS) entry which is preliminary data.</text>
</comment>